<protein>
    <recommendedName>
        <fullName evidence="3">Cytokinin riboside 5'-monophosphate phosphoribohydrolase</fullName>
        <ecNumber evidence="3">3.2.2.n1</ecNumber>
    </recommendedName>
</protein>
<dbReference type="Gene3D" id="3.40.50.450">
    <property type="match status" value="1"/>
</dbReference>
<gene>
    <name evidence="4" type="ORF">ENK44_13330</name>
</gene>
<dbReference type="SUPFAM" id="SSF102405">
    <property type="entry name" value="MCP/YpsA-like"/>
    <property type="match status" value="1"/>
</dbReference>
<dbReference type="GO" id="GO:0009691">
    <property type="term" value="P:cytokinin biosynthetic process"/>
    <property type="evidence" value="ECO:0007669"/>
    <property type="project" value="UniProtKB-UniRule"/>
</dbReference>
<dbReference type="InterPro" id="IPR031100">
    <property type="entry name" value="LOG_fam"/>
</dbReference>
<dbReference type="GO" id="GO:0005829">
    <property type="term" value="C:cytosol"/>
    <property type="evidence" value="ECO:0007669"/>
    <property type="project" value="TreeGrafter"/>
</dbReference>
<accession>A0A7V4U2W8</accession>
<dbReference type="NCBIfam" id="TIGR00730">
    <property type="entry name" value="Rossman fold protein, TIGR00730 family"/>
    <property type="match status" value="1"/>
</dbReference>
<comment type="caution">
    <text evidence="4">The sequence shown here is derived from an EMBL/GenBank/DDBJ whole genome shotgun (WGS) entry which is preliminary data.</text>
</comment>
<dbReference type="GO" id="GO:0008714">
    <property type="term" value="F:AMP nucleosidase activity"/>
    <property type="evidence" value="ECO:0007669"/>
    <property type="project" value="UniProtKB-EC"/>
</dbReference>
<evidence type="ECO:0000313" key="4">
    <source>
        <dbReference type="EMBL" id="HGY56683.1"/>
    </source>
</evidence>
<dbReference type="Pfam" id="PF03641">
    <property type="entry name" value="Lysine_decarbox"/>
    <property type="match status" value="1"/>
</dbReference>
<name>A0A7V4U2W8_CALAY</name>
<organism evidence="4">
    <name type="scientific">Caldithrix abyssi</name>
    <dbReference type="NCBI Taxonomy" id="187145"/>
    <lineage>
        <taxon>Bacteria</taxon>
        <taxon>Pseudomonadati</taxon>
        <taxon>Calditrichota</taxon>
        <taxon>Calditrichia</taxon>
        <taxon>Calditrichales</taxon>
        <taxon>Calditrichaceae</taxon>
        <taxon>Caldithrix</taxon>
    </lineage>
</organism>
<dbReference type="EMBL" id="DRQG01000123">
    <property type="protein sequence ID" value="HGY56683.1"/>
    <property type="molecule type" value="Genomic_DNA"/>
</dbReference>
<comment type="catalytic activity">
    <reaction evidence="1">
        <text>AMP + H2O = D-ribose 5-phosphate + adenine</text>
        <dbReference type="Rhea" id="RHEA:20129"/>
        <dbReference type="ChEBI" id="CHEBI:15377"/>
        <dbReference type="ChEBI" id="CHEBI:16708"/>
        <dbReference type="ChEBI" id="CHEBI:78346"/>
        <dbReference type="ChEBI" id="CHEBI:456215"/>
        <dbReference type="EC" id="3.2.2.4"/>
    </reaction>
</comment>
<dbReference type="AlphaFoldDB" id="A0A7V4U2W8"/>
<evidence type="ECO:0000256" key="1">
    <source>
        <dbReference type="ARBA" id="ARBA00000274"/>
    </source>
</evidence>
<dbReference type="PANTHER" id="PTHR31223:SF70">
    <property type="entry name" value="LOG FAMILY PROTEIN YJL055W"/>
    <property type="match status" value="1"/>
</dbReference>
<comment type="similarity">
    <text evidence="2 3">Belongs to the LOG family.</text>
</comment>
<dbReference type="InterPro" id="IPR005269">
    <property type="entry name" value="LOG"/>
</dbReference>
<evidence type="ECO:0000256" key="2">
    <source>
        <dbReference type="ARBA" id="ARBA00006763"/>
    </source>
</evidence>
<dbReference type="Proteomes" id="UP000885779">
    <property type="component" value="Unassembled WGS sequence"/>
</dbReference>
<dbReference type="EC" id="3.2.2.n1" evidence="3"/>
<keyword evidence="3" id="KW-0203">Cytokinin biosynthesis</keyword>
<sequence>MHVSTLCVFCSSSDALETHYFDLAKQLGEALAQRKISLVYGGAHVGVMKHLALAVQKNNGKVHGIIPRIIFEKGIAYEQADELTLVDDMAQRKQIMENEADAFVALPGGIGTLDEVFEMLALKQLGQHNKPIVLLDSNGFYATLRPHLDKLVQENFIKQPAEHLYHFSAAIDEMFEYLEGY</sequence>
<keyword evidence="3" id="KW-0378">Hydrolase</keyword>
<proteinExistence type="inferred from homology"/>
<evidence type="ECO:0000256" key="3">
    <source>
        <dbReference type="RuleBase" id="RU363015"/>
    </source>
</evidence>
<reference evidence="4" key="1">
    <citation type="journal article" date="2020" name="mSystems">
        <title>Genome- and Community-Level Interaction Insights into Carbon Utilization and Element Cycling Functions of Hydrothermarchaeota in Hydrothermal Sediment.</title>
        <authorList>
            <person name="Zhou Z."/>
            <person name="Liu Y."/>
            <person name="Xu W."/>
            <person name="Pan J."/>
            <person name="Luo Z.H."/>
            <person name="Li M."/>
        </authorList>
    </citation>
    <scope>NUCLEOTIDE SEQUENCE [LARGE SCALE GENOMIC DNA]</scope>
    <source>
        <strain evidence="4">HyVt-577</strain>
    </source>
</reference>
<dbReference type="PANTHER" id="PTHR31223">
    <property type="entry name" value="LOG FAMILY PROTEIN YJL055W"/>
    <property type="match status" value="1"/>
</dbReference>